<keyword evidence="6" id="KW-1185">Reference proteome</keyword>
<dbReference type="NCBIfam" id="NF045697">
    <property type="entry name" value="MurNAcPUrMurU"/>
    <property type="match status" value="1"/>
</dbReference>
<evidence type="ECO:0000256" key="1">
    <source>
        <dbReference type="ARBA" id="ARBA00022679"/>
    </source>
</evidence>
<protein>
    <submittedName>
        <fullName evidence="5">MurNAc alpha-1-phosphate uridylyltransferase</fullName>
        <ecNumber evidence="5">2.7.7.-</ecNumber>
    </submittedName>
</protein>
<dbReference type="RefSeq" id="WP_183213710.1">
    <property type="nucleotide sequence ID" value="NZ_JACHOR010000004.1"/>
</dbReference>
<evidence type="ECO:0000256" key="2">
    <source>
        <dbReference type="ARBA" id="ARBA00022695"/>
    </source>
</evidence>
<evidence type="ECO:0000313" key="5">
    <source>
        <dbReference type="EMBL" id="MBB5746732.1"/>
    </source>
</evidence>
<organism evidence="5 6">
    <name type="scientific">Brevundimonas variabilis</name>
    <dbReference type="NCBI Taxonomy" id="74312"/>
    <lineage>
        <taxon>Bacteria</taxon>
        <taxon>Pseudomonadati</taxon>
        <taxon>Pseudomonadota</taxon>
        <taxon>Alphaproteobacteria</taxon>
        <taxon>Caulobacterales</taxon>
        <taxon>Caulobacteraceae</taxon>
        <taxon>Brevundimonas</taxon>
    </lineage>
</organism>
<sequence>MTAPKTAMVLAAGLGTRMRPLTDDRPKALVELGGRALIDHVLDRLAEAGVQRAVVNVHWFADRLEGHLADRQRPAITISDERAELLETGGGLRKAAPLLGTEPVFVANIDSVWIDRGDALGDLARLWDPERMDAALLLARREGSIGFEGNGDFFLGDDHRLTFRGTAASAPFAYMGVHITRPDYADQGPEGPFSLSPLWRASAAAGRLYGCVMDGDWMHVGDPMARDQAEARLRGEG</sequence>
<name>A0A7W9CK89_9CAUL</name>
<accession>A0A7W9CK89</accession>
<feature type="domain" description="MobA-like NTP transferase" evidence="4">
    <location>
        <begin position="7"/>
        <end position="136"/>
    </location>
</feature>
<keyword evidence="2 5" id="KW-0548">Nucleotidyltransferase</keyword>
<dbReference type="EMBL" id="JACHOR010000004">
    <property type="protein sequence ID" value="MBB5746732.1"/>
    <property type="molecule type" value="Genomic_DNA"/>
</dbReference>
<dbReference type="PANTHER" id="PTHR43584:SF8">
    <property type="entry name" value="N-ACETYLMURAMATE ALPHA-1-PHOSPHATE URIDYLYLTRANSFERASE"/>
    <property type="match status" value="1"/>
</dbReference>
<dbReference type="InterPro" id="IPR050065">
    <property type="entry name" value="GlmU-like"/>
</dbReference>
<dbReference type="EC" id="2.7.7.-" evidence="5"/>
<dbReference type="GO" id="GO:0016779">
    <property type="term" value="F:nucleotidyltransferase activity"/>
    <property type="evidence" value="ECO:0007669"/>
    <property type="project" value="UniProtKB-KW"/>
</dbReference>
<dbReference type="InterPro" id="IPR025877">
    <property type="entry name" value="MobA-like_NTP_Trfase"/>
</dbReference>
<dbReference type="Pfam" id="PF12804">
    <property type="entry name" value="NTP_transf_3"/>
    <property type="match status" value="1"/>
</dbReference>
<evidence type="ECO:0000256" key="3">
    <source>
        <dbReference type="ARBA" id="ARBA00022842"/>
    </source>
</evidence>
<evidence type="ECO:0000313" key="6">
    <source>
        <dbReference type="Proteomes" id="UP000545037"/>
    </source>
</evidence>
<comment type="caution">
    <text evidence="5">The sequence shown here is derived from an EMBL/GenBank/DDBJ whole genome shotgun (WGS) entry which is preliminary data.</text>
</comment>
<dbReference type="Gene3D" id="3.90.550.10">
    <property type="entry name" value="Spore Coat Polysaccharide Biosynthesis Protein SpsA, Chain A"/>
    <property type="match status" value="1"/>
</dbReference>
<dbReference type="SUPFAM" id="SSF53448">
    <property type="entry name" value="Nucleotide-diphospho-sugar transferases"/>
    <property type="match status" value="1"/>
</dbReference>
<dbReference type="InterPro" id="IPR029044">
    <property type="entry name" value="Nucleotide-diphossugar_trans"/>
</dbReference>
<keyword evidence="3" id="KW-0460">Magnesium</keyword>
<dbReference type="CDD" id="cd06422">
    <property type="entry name" value="NTP_transferase_like_1"/>
    <property type="match status" value="1"/>
</dbReference>
<gene>
    <name evidence="5" type="ORF">GGR13_002339</name>
</gene>
<dbReference type="InterPro" id="IPR054913">
    <property type="entry name" value="MurNAcPUrMurU"/>
</dbReference>
<keyword evidence="1 5" id="KW-0808">Transferase</keyword>
<dbReference type="PANTHER" id="PTHR43584">
    <property type="entry name" value="NUCLEOTIDYL TRANSFERASE"/>
    <property type="match status" value="1"/>
</dbReference>
<dbReference type="AlphaFoldDB" id="A0A7W9CK89"/>
<dbReference type="Proteomes" id="UP000545037">
    <property type="component" value="Unassembled WGS sequence"/>
</dbReference>
<evidence type="ECO:0000259" key="4">
    <source>
        <dbReference type="Pfam" id="PF12804"/>
    </source>
</evidence>
<reference evidence="5 6" key="1">
    <citation type="submission" date="2020-08" db="EMBL/GenBank/DDBJ databases">
        <title>Genomic Encyclopedia of Type Strains, Phase IV (KMG-IV): sequencing the most valuable type-strain genomes for metagenomic binning, comparative biology and taxonomic classification.</title>
        <authorList>
            <person name="Goeker M."/>
        </authorList>
    </citation>
    <scope>NUCLEOTIDE SEQUENCE [LARGE SCALE GENOMIC DNA]</scope>
    <source>
        <strain evidence="5 6">DSM 4737</strain>
    </source>
</reference>
<proteinExistence type="predicted"/>